<name>A0AAN7A0T9_9PEZI</name>
<feature type="signal peptide" evidence="1">
    <location>
        <begin position="1"/>
        <end position="24"/>
    </location>
</feature>
<dbReference type="PROSITE" id="PS51257">
    <property type="entry name" value="PROKAR_LIPOPROTEIN"/>
    <property type="match status" value="1"/>
</dbReference>
<dbReference type="AlphaFoldDB" id="A0AAN7A0T9"/>
<evidence type="ECO:0008006" key="4">
    <source>
        <dbReference type="Google" id="ProtNLM"/>
    </source>
</evidence>
<evidence type="ECO:0000313" key="2">
    <source>
        <dbReference type="EMBL" id="KAK4157298.1"/>
    </source>
</evidence>
<proteinExistence type="predicted"/>
<dbReference type="GO" id="GO:0006979">
    <property type="term" value="P:response to oxidative stress"/>
    <property type="evidence" value="ECO:0007669"/>
    <property type="project" value="InterPro"/>
</dbReference>
<sequence length="187" mass="20169">MLNRTLLPCLALLSCFFVPPSASAYTWPDPQTDVLEAIYYQQNGYGGRRFGTFVRTCDEGANLGPGRTNSAEWVRTAYHDMATADVEAGTGGIDASIGFETLRPENVGFAAFSASLLKLMMGQTNIDSKQPFDDTLSALDNNIATQFLDNNTQNALAFGPNETTQSDFCIFSSDGGALMRKLPVAPS</sequence>
<reference evidence="2" key="2">
    <citation type="submission" date="2023-05" db="EMBL/GenBank/DDBJ databases">
        <authorList>
            <consortium name="Lawrence Berkeley National Laboratory"/>
            <person name="Steindorff A."/>
            <person name="Hensen N."/>
            <person name="Bonometti L."/>
            <person name="Westerberg I."/>
            <person name="Brannstrom I.O."/>
            <person name="Guillou S."/>
            <person name="Cros-Aarteil S."/>
            <person name="Calhoun S."/>
            <person name="Haridas S."/>
            <person name="Kuo A."/>
            <person name="Mondo S."/>
            <person name="Pangilinan J."/>
            <person name="Riley R."/>
            <person name="Labutti K."/>
            <person name="Andreopoulos B."/>
            <person name="Lipzen A."/>
            <person name="Chen C."/>
            <person name="Yanf M."/>
            <person name="Daum C."/>
            <person name="Ng V."/>
            <person name="Clum A."/>
            <person name="Ohm R."/>
            <person name="Martin F."/>
            <person name="Silar P."/>
            <person name="Natvig D."/>
            <person name="Lalanne C."/>
            <person name="Gautier V."/>
            <person name="Ament-Velasquez S.L."/>
            <person name="Kruys A."/>
            <person name="Hutchinson M.I."/>
            <person name="Powell A.J."/>
            <person name="Barry K."/>
            <person name="Miller A.N."/>
            <person name="Grigoriev I.V."/>
            <person name="Debuchy R."/>
            <person name="Gladieux P."/>
            <person name="Thoren M.H."/>
            <person name="Johannesson H."/>
        </authorList>
    </citation>
    <scope>NUCLEOTIDE SEQUENCE</scope>
    <source>
        <strain evidence="2">CBS 538.74</strain>
    </source>
</reference>
<evidence type="ECO:0000256" key="1">
    <source>
        <dbReference type="SAM" id="SignalP"/>
    </source>
</evidence>
<gene>
    <name evidence="2" type="ORF">C8A00DRAFT_29723</name>
</gene>
<evidence type="ECO:0000313" key="3">
    <source>
        <dbReference type="Proteomes" id="UP001302745"/>
    </source>
</evidence>
<comment type="caution">
    <text evidence="2">The sequence shown here is derived from an EMBL/GenBank/DDBJ whole genome shotgun (WGS) entry which is preliminary data.</text>
</comment>
<dbReference type="EMBL" id="MU856852">
    <property type="protein sequence ID" value="KAK4157298.1"/>
    <property type="molecule type" value="Genomic_DNA"/>
</dbReference>
<dbReference type="GO" id="GO:0020037">
    <property type="term" value="F:heme binding"/>
    <property type="evidence" value="ECO:0007669"/>
    <property type="project" value="InterPro"/>
</dbReference>
<protein>
    <recommendedName>
        <fullName evidence="4">Peroxidase</fullName>
    </recommendedName>
</protein>
<accession>A0AAN7A0T9</accession>
<feature type="chain" id="PRO_5042812015" description="Peroxidase" evidence="1">
    <location>
        <begin position="25"/>
        <end position="187"/>
    </location>
</feature>
<dbReference type="GO" id="GO:0004601">
    <property type="term" value="F:peroxidase activity"/>
    <property type="evidence" value="ECO:0007669"/>
    <property type="project" value="InterPro"/>
</dbReference>
<dbReference type="InterPro" id="IPR010255">
    <property type="entry name" value="Haem_peroxidase_sf"/>
</dbReference>
<organism evidence="2 3">
    <name type="scientific">Chaetomidium leptoderma</name>
    <dbReference type="NCBI Taxonomy" id="669021"/>
    <lineage>
        <taxon>Eukaryota</taxon>
        <taxon>Fungi</taxon>
        <taxon>Dikarya</taxon>
        <taxon>Ascomycota</taxon>
        <taxon>Pezizomycotina</taxon>
        <taxon>Sordariomycetes</taxon>
        <taxon>Sordariomycetidae</taxon>
        <taxon>Sordariales</taxon>
        <taxon>Chaetomiaceae</taxon>
        <taxon>Chaetomidium</taxon>
    </lineage>
</organism>
<dbReference type="Proteomes" id="UP001302745">
    <property type="component" value="Unassembled WGS sequence"/>
</dbReference>
<keyword evidence="3" id="KW-1185">Reference proteome</keyword>
<reference evidence="2" key="1">
    <citation type="journal article" date="2023" name="Mol. Phylogenet. Evol.">
        <title>Genome-scale phylogeny and comparative genomics of the fungal order Sordariales.</title>
        <authorList>
            <person name="Hensen N."/>
            <person name="Bonometti L."/>
            <person name="Westerberg I."/>
            <person name="Brannstrom I.O."/>
            <person name="Guillou S."/>
            <person name="Cros-Aarteil S."/>
            <person name="Calhoun S."/>
            <person name="Haridas S."/>
            <person name="Kuo A."/>
            <person name="Mondo S."/>
            <person name="Pangilinan J."/>
            <person name="Riley R."/>
            <person name="LaButti K."/>
            <person name="Andreopoulos B."/>
            <person name="Lipzen A."/>
            <person name="Chen C."/>
            <person name="Yan M."/>
            <person name="Daum C."/>
            <person name="Ng V."/>
            <person name="Clum A."/>
            <person name="Steindorff A."/>
            <person name="Ohm R.A."/>
            <person name="Martin F."/>
            <person name="Silar P."/>
            <person name="Natvig D.O."/>
            <person name="Lalanne C."/>
            <person name="Gautier V."/>
            <person name="Ament-Velasquez S.L."/>
            <person name="Kruys A."/>
            <person name="Hutchinson M.I."/>
            <person name="Powell A.J."/>
            <person name="Barry K."/>
            <person name="Miller A.N."/>
            <person name="Grigoriev I.V."/>
            <person name="Debuchy R."/>
            <person name="Gladieux P."/>
            <person name="Hiltunen Thoren M."/>
            <person name="Johannesson H."/>
        </authorList>
    </citation>
    <scope>NUCLEOTIDE SEQUENCE</scope>
    <source>
        <strain evidence="2">CBS 538.74</strain>
    </source>
</reference>
<keyword evidence="1" id="KW-0732">Signal</keyword>
<dbReference type="Gene3D" id="1.10.520.10">
    <property type="match status" value="1"/>
</dbReference>
<dbReference type="SUPFAM" id="SSF48113">
    <property type="entry name" value="Heme-dependent peroxidases"/>
    <property type="match status" value="1"/>
</dbReference>